<feature type="transmembrane region" description="Helical" evidence="1">
    <location>
        <begin position="56"/>
        <end position="79"/>
    </location>
</feature>
<accession>A0A2K0U5N0</accession>
<name>A0A2K0U5N0_TRIHA</name>
<dbReference type="AlphaFoldDB" id="A0A2K0U5N0"/>
<gene>
    <name evidence="2" type="ORF">THARTR1_06271</name>
</gene>
<feature type="transmembrane region" description="Helical" evidence="1">
    <location>
        <begin position="123"/>
        <end position="147"/>
    </location>
</feature>
<keyword evidence="1" id="KW-0472">Membrane</keyword>
<dbReference type="Proteomes" id="UP000236290">
    <property type="component" value="Unassembled WGS sequence"/>
</dbReference>
<dbReference type="OrthoDB" id="5313995at2759"/>
<organism evidence="2 3">
    <name type="scientific">Trichoderma harzianum</name>
    <name type="common">Hypocrea lixii</name>
    <dbReference type="NCBI Taxonomy" id="5544"/>
    <lineage>
        <taxon>Eukaryota</taxon>
        <taxon>Fungi</taxon>
        <taxon>Dikarya</taxon>
        <taxon>Ascomycota</taxon>
        <taxon>Pezizomycotina</taxon>
        <taxon>Sordariomycetes</taxon>
        <taxon>Hypocreomycetidae</taxon>
        <taxon>Hypocreales</taxon>
        <taxon>Hypocreaceae</taxon>
        <taxon>Trichoderma</taxon>
    </lineage>
</organism>
<proteinExistence type="predicted"/>
<evidence type="ECO:0000256" key="1">
    <source>
        <dbReference type="SAM" id="Phobius"/>
    </source>
</evidence>
<protein>
    <submittedName>
        <fullName evidence="2">Uncharacterized protein</fullName>
    </submittedName>
</protein>
<dbReference type="EMBL" id="MTYI01000088">
    <property type="protein sequence ID" value="PNP53061.1"/>
    <property type="molecule type" value="Genomic_DNA"/>
</dbReference>
<evidence type="ECO:0000313" key="2">
    <source>
        <dbReference type="EMBL" id="PNP53061.1"/>
    </source>
</evidence>
<feature type="transmembrane region" description="Helical" evidence="1">
    <location>
        <begin position="12"/>
        <end position="35"/>
    </location>
</feature>
<keyword evidence="1" id="KW-1133">Transmembrane helix</keyword>
<comment type="caution">
    <text evidence="2">The sequence shown here is derived from an EMBL/GenBank/DDBJ whole genome shotgun (WGS) entry which is preliminary data.</text>
</comment>
<keyword evidence="1" id="KW-0812">Transmembrane</keyword>
<reference evidence="2 3" key="1">
    <citation type="submission" date="2017-02" db="EMBL/GenBank/DDBJ databases">
        <title>Genomes of Trichoderma spp. with biocontrol activity.</title>
        <authorList>
            <person name="Gardiner D."/>
            <person name="Kazan K."/>
            <person name="Vos C."/>
            <person name="Harvey P."/>
        </authorList>
    </citation>
    <scope>NUCLEOTIDE SEQUENCE [LARGE SCALE GENOMIC DNA]</scope>
    <source>
        <strain evidence="2 3">Tr1</strain>
    </source>
</reference>
<sequence>MIAFSSNSANMWIFYRFFFQKLDPLIMLWSGYVNLRNGSFSSSLFFNNSSTQYRDAFVLEQMFALMATVAAMTAMLLHYTDDIKVWRMIQVVLLVWNSVCMKDTTYAVRLAGPFERVSKGVDCIYCVEVCTILIIVRLCFLMGVGIWRPRIRNGVLYQR</sequence>
<evidence type="ECO:0000313" key="3">
    <source>
        <dbReference type="Proteomes" id="UP000236290"/>
    </source>
</evidence>